<comment type="caution">
    <text evidence="2">The sequence shown here is derived from an EMBL/GenBank/DDBJ whole genome shotgun (WGS) entry which is preliminary data.</text>
</comment>
<evidence type="ECO:0000313" key="3">
    <source>
        <dbReference type="Proteomes" id="UP001066276"/>
    </source>
</evidence>
<evidence type="ECO:0000256" key="1">
    <source>
        <dbReference type="SAM" id="MobiDB-lite"/>
    </source>
</evidence>
<proteinExistence type="predicted"/>
<feature type="compositionally biased region" description="Pro residues" evidence="1">
    <location>
        <begin position="1"/>
        <end position="11"/>
    </location>
</feature>
<protein>
    <submittedName>
        <fullName evidence="2">Uncharacterized protein</fullName>
    </submittedName>
</protein>
<sequence length="152" mass="16755">MLSRVPVPPKENAPSGSRGKHSQGRYIRRHSVHQFPWAIIYLSSPSRPHLEADAVRADLASRVTRYPGSQNNPPIIAAAKRTRNQLVRDMLTRSTPAPAKDPGPRSLPPLQAEAEGSSDSDQAPVTQVFLASLFDPLKTDIEDLKKELSQDM</sequence>
<feature type="region of interest" description="Disordered" evidence="1">
    <location>
        <begin position="90"/>
        <end position="123"/>
    </location>
</feature>
<dbReference type="EMBL" id="JANPWB010000007">
    <property type="protein sequence ID" value="KAJ1173592.1"/>
    <property type="molecule type" value="Genomic_DNA"/>
</dbReference>
<feature type="region of interest" description="Disordered" evidence="1">
    <location>
        <begin position="1"/>
        <end position="24"/>
    </location>
</feature>
<reference evidence="2" key="1">
    <citation type="journal article" date="2022" name="bioRxiv">
        <title>Sequencing and chromosome-scale assembly of the giantPleurodeles waltlgenome.</title>
        <authorList>
            <person name="Brown T."/>
            <person name="Elewa A."/>
            <person name="Iarovenko S."/>
            <person name="Subramanian E."/>
            <person name="Araus A.J."/>
            <person name="Petzold A."/>
            <person name="Susuki M."/>
            <person name="Suzuki K.-i.T."/>
            <person name="Hayashi T."/>
            <person name="Toyoda A."/>
            <person name="Oliveira C."/>
            <person name="Osipova E."/>
            <person name="Leigh N.D."/>
            <person name="Simon A."/>
            <person name="Yun M.H."/>
        </authorList>
    </citation>
    <scope>NUCLEOTIDE SEQUENCE</scope>
    <source>
        <strain evidence="2">20211129_DDA</strain>
        <tissue evidence="2">Liver</tissue>
    </source>
</reference>
<name>A0AAV7TAR3_PLEWA</name>
<accession>A0AAV7TAR3</accession>
<organism evidence="2 3">
    <name type="scientific">Pleurodeles waltl</name>
    <name type="common">Iberian ribbed newt</name>
    <dbReference type="NCBI Taxonomy" id="8319"/>
    <lineage>
        <taxon>Eukaryota</taxon>
        <taxon>Metazoa</taxon>
        <taxon>Chordata</taxon>
        <taxon>Craniata</taxon>
        <taxon>Vertebrata</taxon>
        <taxon>Euteleostomi</taxon>
        <taxon>Amphibia</taxon>
        <taxon>Batrachia</taxon>
        <taxon>Caudata</taxon>
        <taxon>Salamandroidea</taxon>
        <taxon>Salamandridae</taxon>
        <taxon>Pleurodelinae</taxon>
        <taxon>Pleurodeles</taxon>
    </lineage>
</organism>
<dbReference type="AlphaFoldDB" id="A0AAV7TAR3"/>
<gene>
    <name evidence="2" type="ORF">NDU88_005422</name>
</gene>
<dbReference type="Proteomes" id="UP001066276">
    <property type="component" value="Chromosome 4_1"/>
</dbReference>
<evidence type="ECO:0000313" key="2">
    <source>
        <dbReference type="EMBL" id="KAJ1173592.1"/>
    </source>
</evidence>
<keyword evidence="3" id="KW-1185">Reference proteome</keyword>